<dbReference type="HOGENOM" id="CLU_1700693_0_0_10"/>
<gene>
    <name evidence="1" type="ORF">HMPREF1057_03759</name>
</gene>
<organism evidence="1 2">
    <name type="scientific">Bacteroides finegoldii CL09T03C10</name>
    <dbReference type="NCBI Taxonomy" id="997888"/>
    <lineage>
        <taxon>Bacteria</taxon>
        <taxon>Pseudomonadati</taxon>
        <taxon>Bacteroidota</taxon>
        <taxon>Bacteroidia</taxon>
        <taxon>Bacteroidales</taxon>
        <taxon>Bacteroidaceae</taxon>
        <taxon>Bacteroides</taxon>
    </lineage>
</organism>
<dbReference type="Proteomes" id="UP000007995">
    <property type="component" value="Unassembled WGS sequence"/>
</dbReference>
<evidence type="ECO:0000313" key="2">
    <source>
        <dbReference type="Proteomes" id="UP000007995"/>
    </source>
</evidence>
<evidence type="ECO:0000313" key="1">
    <source>
        <dbReference type="EMBL" id="EKJ89006.1"/>
    </source>
</evidence>
<comment type="caution">
    <text evidence="1">The sequence shown here is derived from an EMBL/GenBank/DDBJ whole genome shotgun (WGS) entry which is preliminary data.</text>
</comment>
<sequence length="154" mass="17999">MFDNDIGEQRSDKYIIRTAIAVYGWDGRLKACQTLAVATGVASRMMMVLGALLLYGQVLLHANHSVRVVMMGNNGCHQHDNVDKKQQSYYDSFFPFHPAQRYKFFIFSRKPPPSFYYLLFLFQLLQRIHLFLFEEFIDTAEVFRHLLIAKLINL</sequence>
<name>K5CGY1_9BACE</name>
<dbReference type="EMBL" id="AGXW01000014">
    <property type="protein sequence ID" value="EKJ89006.1"/>
    <property type="molecule type" value="Genomic_DNA"/>
</dbReference>
<proteinExistence type="predicted"/>
<accession>K5CGY1</accession>
<protein>
    <submittedName>
        <fullName evidence="1">Uncharacterized protein</fullName>
    </submittedName>
</protein>
<dbReference type="AlphaFoldDB" id="K5CGY1"/>
<reference evidence="1 2" key="1">
    <citation type="submission" date="2012-02" db="EMBL/GenBank/DDBJ databases">
        <title>The Genome Sequence of Bacteroides finegoldii CL09T03C10.</title>
        <authorList>
            <consortium name="The Broad Institute Genome Sequencing Platform"/>
            <person name="Earl A."/>
            <person name="Ward D."/>
            <person name="Feldgarden M."/>
            <person name="Gevers D."/>
            <person name="Zitomersky N.L."/>
            <person name="Coyne M.J."/>
            <person name="Comstock L.E."/>
            <person name="Young S.K."/>
            <person name="Zeng Q."/>
            <person name="Gargeya S."/>
            <person name="Fitzgerald M."/>
            <person name="Haas B."/>
            <person name="Abouelleil A."/>
            <person name="Alvarado L."/>
            <person name="Arachchi H.M."/>
            <person name="Berlin A."/>
            <person name="Chapman S.B."/>
            <person name="Gearin G."/>
            <person name="Goldberg J."/>
            <person name="Griggs A."/>
            <person name="Gujja S."/>
            <person name="Hansen M."/>
            <person name="Heiman D."/>
            <person name="Howarth C."/>
            <person name="Larimer J."/>
            <person name="Lui A."/>
            <person name="MacDonald P.J.P."/>
            <person name="McCowen C."/>
            <person name="Montmayeur A."/>
            <person name="Murphy C."/>
            <person name="Neiman D."/>
            <person name="Pearson M."/>
            <person name="Priest M."/>
            <person name="Roberts A."/>
            <person name="Saif S."/>
            <person name="Shea T."/>
            <person name="Sisk P."/>
            <person name="Stolte C."/>
            <person name="Sykes S."/>
            <person name="Wortman J."/>
            <person name="Nusbaum C."/>
            <person name="Birren B."/>
        </authorList>
    </citation>
    <scope>NUCLEOTIDE SEQUENCE [LARGE SCALE GENOMIC DNA]</scope>
    <source>
        <strain evidence="1 2">CL09T03C10</strain>
    </source>
</reference>